<protein>
    <submittedName>
        <fullName evidence="2">Uncharacterized protein</fullName>
    </submittedName>
</protein>
<organism evidence="2 3">
    <name type="scientific">Clohesyomyces aquaticus</name>
    <dbReference type="NCBI Taxonomy" id="1231657"/>
    <lineage>
        <taxon>Eukaryota</taxon>
        <taxon>Fungi</taxon>
        <taxon>Dikarya</taxon>
        <taxon>Ascomycota</taxon>
        <taxon>Pezizomycotina</taxon>
        <taxon>Dothideomycetes</taxon>
        <taxon>Pleosporomycetidae</taxon>
        <taxon>Pleosporales</taxon>
        <taxon>Lindgomycetaceae</taxon>
        <taxon>Clohesyomyces</taxon>
    </lineage>
</organism>
<dbReference type="EMBL" id="MCFA01000139">
    <property type="protein sequence ID" value="ORY04134.1"/>
    <property type="molecule type" value="Genomic_DNA"/>
</dbReference>
<dbReference type="AlphaFoldDB" id="A0A1Y1Z211"/>
<proteinExistence type="predicted"/>
<dbReference type="OrthoDB" id="3830006at2759"/>
<dbReference type="Proteomes" id="UP000193144">
    <property type="component" value="Unassembled WGS sequence"/>
</dbReference>
<gene>
    <name evidence="2" type="ORF">BCR34DRAFT_627141</name>
</gene>
<name>A0A1Y1Z211_9PLEO</name>
<accession>A0A1Y1Z211</accession>
<sequence length="412" mass="46965">MSSEPPAPPKRLLSPSWALASFRKNLSTRRPSTSSKPGGQLTSTPTTRSSDSEGSRSIRSSRSSRSRGRASLKDMMNRLRSSSTVTLVDQPQLQESEFKQIEDWFLGFDRYNKLITLHVSRANEQSSESFSRIAKILSQNCGGRFIHGLPEAVFDFALLWCPAASLKRKTDSTEPTWSWTGWEGQVNFPFDPTNSPDLLSLPKSEGEWFRSEILHYHIGPQSTPYTVRREKNKKLRIHYPPYFHAPRGYDISEDSSTLRFAAFTIPADGFTAEQLHYDQKKIPCSHLINEKDQQCGVIIDFEEAISAPSSTGPFEFVLVSRNRREEPATNTRRPIVPTIHPPGTPIWDDNRFVWDQEIVDFDEEVFPAGPWKMLNVLLIKWVGDYAERVAVARIHEDAWNQCGPLKREIVLR</sequence>
<reference evidence="2 3" key="1">
    <citation type="submission" date="2016-07" db="EMBL/GenBank/DDBJ databases">
        <title>Pervasive Adenine N6-methylation of Active Genes in Fungi.</title>
        <authorList>
            <consortium name="DOE Joint Genome Institute"/>
            <person name="Mondo S.J."/>
            <person name="Dannebaum R.O."/>
            <person name="Kuo R.C."/>
            <person name="Labutti K."/>
            <person name="Haridas S."/>
            <person name="Kuo A."/>
            <person name="Salamov A."/>
            <person name="Ahrendt S.R."/>
            <person name="Lipzen A."/>
            <person name="Sullivan W."/>
            <person name="Andreopoulos W.B."/>
            <person name="Clum A."/>
            <person name="Lindquist E."/>
            <person name="Daum C."/>
            <person name="Ramamoorthy G.K."/>
            <person name="Gryganskyi A."/>
            <person name="Culley D."/>
            <person name="Magnuson J.K."/>
            <person name="James T.Y."/>
            <person name="O'Malley M.A."/>
            <person name="Stajich J.E."/>
            <person name="Spatafora J.W."/>
            <person name="Visel A."/>
            <person name="Grigoriev I.V."/>
        </authorList>
    </citation>
    <scope>NUCLEOTIDE SEQUENCE [LARGE SCALE GENOMIC DNA]</scope>
    <source>
        <strain evidence="2 3">CBS 115471</strain>
    </source>
</reference>
<feature type="region of interest" description="Disordered" evidence="1">
    <location>
        <begin position="24"/>
        <end position="71"/>
    </location>
</feature>
<evidence type="ECO:0000313" key="3">
    <source>
        <dbReference type="Proteomes" id="UP000193144"/>
    </source>
</evidence>
<feature type="compositionally biased region" description="Polar residues" evidence="1">
    <location>
        <begin position="24"/>
        <end position="47"/>
    </location>
</feature>
<keyword evidence="3" id="KW-1185">Reference proteome</keyword>
<evidence type="ECO:0000313" key="2">
    <source>
        <dbReference type="EMBL" id="ORY04134.1"/>
    </source>
</evidence>
<comment type="caution">
    <text evidence="2">The sequence shown here is derived from an EMBL/GenBank/DDBJ whole genome shotgun (WGS) entry which is preliminary data.</text>
</comment>
<dbReference type="STRING" id="1231657.A0A1Y1Z211"/>
<evidence type="ECO:0000256" key="1">
    <source>
        <dbReference type="SAM" id="MobiDB-lite"/>
    </source>
</evidence>